<feature type="domain" description="TOD1/MUCI70 glycosyltransferase-like" evidence="1">
    <location>
        <begin position="7"/>
        <end position="209"/>
    </location>
</feature>
<dbReference type="Proteomes" id="UP000316614">
    <property type="component" value="Chromosome"/>
</dbReference>
<dbReference type="RefSeq" id="WP_141615135.1">
    <property type="nucleotide sequence ID" value="NZ_CP041253.1"/>
</dbReference>
<gene>
    <name evidence="2" type="ORF">FKX85_12995</name>
</gene>
<evidence type="ECO:0000313" key="2">
    <source>
        <dbReference type="EMBL" id="QDH79898.1"/>
    </source>
</evidence>
<evidence type="ECO:0000259" key="1">
    <source>
        <dbReference type="Pfam" id="PF04765"/>
    </source>
</evidence>
<dbReference type="InterPro" id="IPR048354">
    <property type="entry name" value="TOD1_MUCI70_glycTrfase_dom"/>
</dbReference>
<protein>
    <submittedName>
        <fullName evidence="2">DUF616 domain-containing protein</fullName>
    </submittedName>
</protein>
<dbReference type="InterPro" id="IPR006852">
    <property type="entry name" value="TOD1_MUCI70"/>
</dbReference>
<sequence length="262" mass="31654">MKLIRKRKKIVLYTAIFGWYDHLREPLFPKELSKEVDLICFTDNKDLKSKSFKIKKVKRKFEDPTLENRFYKLQPHNVFKDKTYAYNIYVDAHYLITTKSVQQLISEHLNTEISLASIKHPERDCIYDEFKACHHYNMDKPEKFNAQEAFYRKEGFPEHLGLNLGGLQFRRFDDKITSLLNFWWHEVSTRSRRDQLSFNYAVWKLDFKALKTLDWNPEKNPFGQLKKHEPFIKEYGPLKKNFHKLRRKIFGYSKKHKNPPSK</sequence>
<dbReference type="PANTHER" id="PTHR12956:SF17">
    <property type="entry name" value="OS01G0749100 PROTEIN"/>
    <property type="match status" value="1"/>
</dbReference>
<dbReference type="PANTHER" id="PTHR12956">
    <property type="entry name" value="ALKALINE CERAMIDASE-RELATED"/>
    <property type="match status" value="1"/>
</dbReference>
<dbReference type="OrthoDB" id="396512at2"/>
<name>A0A514CJ95_9BACT</name>
<dbReference type="AlphaFoldDB" id="A0A514CJ95"/>
<reference evidence="2 3" key="1">
    <citation type="submission" date="2019-06" db="EMBL/GenBank/DDBJ databases">
        <title>Echinicola alkalisoli sp. nov. isolated from saline soil.</title>
        <authorList>
            <person name="Sun J.-Q."/>
            <person name="Xu L."/>
        </authorList>
    </citation>
    <scope>NUCLEOTIDE SEQUENCE [LARGE SCALE GENOMIC DNA]</scope>
    <source>
        <strain evidence="2 3">LN3S3</strain>
    </source>
</reference>
<dbReference type="Pfam" id="PF04765">
    <property type="entry name" value="TOD1_MUCI70"/>
    <property type="match status" value="1"/>
</dbReference>
<evidence type="ECO:0000313" key="3">
    <source>
        <dbReference type="Proteomes" id="UP000316614"/>
    </source>
</evidence>
<keyword evidence="3" id="KW-1185">Reference proteome</keyword>
<proteinExistence type="predicted"/>
<organism evidence="2 3">
    <name type="scientific">Echinicola soli</name>
    <dbReference type="NCBI Taxonomy" id="2591634"/>
    <lineage>
        <taxon>Bacteria</taxon>
        <taxon>Pseudomonadati</taxon>
        <taxon>Bacteroidota</taxon>
        <taxon>Cytophagia</taxon>
        <taxon>Cytophagales</taxon>
        <taxon>Cyclobacteriaceae</taxon>
        <taxon>Echinicola</taxon>
    </lineage>
</organism>
<accession>A0A514CJ95</accession>
<dbReference type="EMBL" id="CP041253">
    <property type="protein sequence ID" value="QDH79898.1"/>
    <property type="molecule type" value="Genomic_DNA"/>
</dbReference>
<dbReference type="KEGG" id="echi:FKX85_12995"/>